<dbReference type="InterPro" id="IPR036278">
    <property type="entry name" value="Sialidase_sf"/>
</dbReference>
<dbReference type="Proteomes" id="UP000009026">
    <property type="component" value="Chromosome"/>
</dbReference>
<proteinExistence type="predicted"/>
<organism evidence="1 2">
    <name type="scientific">Pseudomyxococcus hansupus</name>
    <dbReference type="NCBI Taxonomy" id="1297742"/>
    <lineage>
        <taxon>Bacteria</taxon>
        <taxon>Pseudomonadati</taxon>
        <taxon>Myxococcota</taxon>
        <taxon>Myxococcia</taxon>
        <taxon>Myxococcales</taxon>
        <taxon>Cystobacterineae</taxon>
        <taxon>Myxococcaceae</taxon>
        <taxon>Pseudomyxococcus</taxon>
    </lineage>
</organism>
<keyword evidence="2" id="KW-1185">Reference proteome</keyword>
<dbReference type="Gene3D" id="2.130.10.10">
    <property type="entry name" value="YVTN repeat-like/Quinoprotein amine dehydrogenase"/>
    <property type="match status" value="1"/>
</dbReference>
<reference evidence="1 2" key="1">
    <citation type="journal article" date="2016" name="PLoS ONE">
        <title>Complete Genome Sequence and Comparative Genomics of a Novel Myxobacterium Myxococcus hansupus.</title>
        <authorList>
            <person name="Sharma G."/>
            <person name="Narwani T."/>
            <person name="Subramanian S."/>
        </authorList>
    </citation>
    <scope>NUCLEOTIDE SEQUENCE [LARGE SCALE GENOMIC DNA]</scope>
    <source>
        <strain evidence="2">mixupus</strain>
    </source>
</reference>
<dbReference type="EMBL" id="CP012109">
    <property type="protein sequence ID" value="AKQ64719.1"/>
    <property type="molecule type" value="Genomic_DNA"/>
</dbReference>
<evidence type="ECO:0000313" key="1">
    <source>
        <dbReference type="EMBL" id="AKQ64719.1"/>
    </source>
</evidence>
<accession>A0A0H4WPM4</accession>
<protein>
    <recommendedName>
        <fullName evidence="3">Exo-alpha-sialidase</fullName>
    </recommendedName>
</protein>
<dbReference type="eggNOG" id="COG4409">
    <property type="taxonomic scope" value="Bacteria"/>
</dbReference>
<dbReference type="CDD" id="cd15482">
    <property type="entry name" value="Sialidase_non-viral"/>
    <property type="match status" value="1"/>
</dbReference>
<name>A0A0H4WPM4_9BACT</name>
<evidence type="ECO:0000313" key="2">
    <source>
        <dbReference type="Proteomes" id="UP000009026"/>
    </source>
</evidence>
<sequence>MLSWTVAAQQPPPPFNEAFGPALNLSETPTFNFEFQVAVSGSNVYVVWSDTPSADLTHVYLRRSSDQGKTFDPPQLLSSGVRPAYLPAVAAAGKKVYVAWREQGIQFRASHDHGRTFAPPQLLAADGISPRVAAENSDVYVTWAVPLGIRAVHQHLRASHDRGLSFGPALSMDDGHGIGVTEMTALNNRVYLVGDDVGVDDRPDVYVRTRSLEEAAFTPRFNLSADEGPGQPSVLARIAVKDQRVHVVWEECDDLFPSTCSILYRRSTDRGSSFGPVQRLSAGKGLALAPDLEVSGAHVFVAWQDNAAGNFDIVLRVSDDHGGAFSKPRNLSNTPGYSGAVSLSAADSIVRVVWEDAAGGSLDVFYRASGDLGSTFSPVKNLSSSPTRSAAPRVLASRGGSHGYVGWLEELSFENTDVFFRRVEVK</sequence>
<dbReference type="AlphaFoldDB" id="A0A0H4WPM4"/>
<dbReference type="SUPFAM" id="SSF50939">
    <property type="entry name" value="Sialidases"/>
    <property type="match status" value="1"/>
</dbReference>
<gene>
    <name evidence="1" type="ORF">A176_001631</name>
</gene>
<dbReference type="PATRIC" id="fig|1297742.4.peg.1647"/>
<dbReference type="InterPro" id="IPR015943">
    <property type="entry name" value="WD40/YVTN_repeat-like_dom_sf"/>
</dbReference>
<dbReference type="Gene3D" id="2.120.10.10">
    <property type="match status" value="1"/>
</dbReference>
<evidence type="ECO:0008006" key="3">
    <source>
        <dbReference type="Google" id="ProtNLM"/>
    </source>
</evidence>
<dbReference type="STRING" id="1297742.A176_001631"/>
<dbReference type="KEGG" id="mym:A176_001631"/>